<evidence type="ECO:0000256" key="4">
    <source>
        <dbReference type="ARBA" id="ARBA00022554"/>
    </source>
</evidence>
<dbReference type="EMBL" id="SDRB02003289">
    <property type="protein sequence ID" value="THG17993.1"/>
    <property type="molecule type" value="Genomic_DNA"/>
</dbReference>
<evidence type="ECO:0000256" key="2">
    <source>
        <dbReference type="ARBA" id="ARBA00007049"/>
    </source>
</evidence>
<feature type="region of interest" description="Disordered" evidence="9">
    <location>
        <begin position="59"/>
        <end position="91"/>
    </location>
</feature>
<dbReference type="PANTHER" id="PTHR36042">
    <property type="entry name" value="OS05G0490900 PROTEIN"/>
    <property type="match status" value="1"/>
</dbReference>
<comment type="caution">
    <text evidence="11">The sequence shown here is derived from an EMBL/GenBank/DDBJ whole genome shotgun (WGS) entry which is preliminary data.</text>
</comment>
<feature type="transmembrane region" description="Helical" evidence="10">
    <location>
        <begin position="138"/>
        <end position="161"/>
    </location>
</feature>
<dbReference type="GO" id="GO:0030026">
    <property type="term" value="P:intracellular manganese ion homeostasis"/>
    <property type="evidence" value="ECO:0007669"/>
    <property type="project" value="InterPro"/>
</dbReference>
<dbReference type="Pfam" id="PF01988">
    <property type="entry name" value="VIT1"/>
    <property type="match status" value="1"/>
</dbReference>
<feature type="transmembrane region" description="Helical" evidence="10">
    <location>
        <begin position="460"/>
        <end position="483"/>
    </location>
</feature>
<accession>A0A4S4EMV0</accession>
<feature type="region of interest" description="Disordered" evidence="9">
    <location>
        <begin position="324"/>
        <end position="356"/>
    </location>
</feature>
<evidence type="ECO:0000256" key="10">
    <source>
        <dbReference type="SAM" id="Phobius"/>
    </source>
</evidence>
<dbReference type="Proteomes" id="UP000306102">
    <property type="component" value="Unassembled WGS sequence"/>
</dbReference>
<dbReference type="GO" id="GO:0005774">
    <property type="term" value="C:vacuolar membrane"/>
    <property type="evidence" value="ECO:0007669"/>
    <property type="project" value="UniProtKB-SubCell"/>
</dbReference>
<keyword evidence="3" id="KW-0406">Ion transport</keyword>
<reference evidence="11 12" key="1">
    <citation type="journal article" date="2018" name="Proc. Natl. Acad. Sci. U.S.A.">
        <title>Draft genome sequence of Camellia sinensis var. sinensis provides insights into the evolution of the tea genome and tea quality.</title>
        <authorList>
            <person name="Wei C."/>
            <person name="Yang H."/>
            <person name="Wang S."/>
            <person name="Zhao J."/>
            <person name="Liu C."/>
            <person name="Gao L."/>
            <person name="Xia E."/>
            <person name="Lu Y."/>
            <person name="Tai Y."/>
            <person name="She G."/>
            <person name="Sun J."/>
            <person name="Cao H."/>
            <person name="Tong W."/>
            <person name="Gao Q."/>
            <person name="Li Y."/>
            <person name="Deng W."/>
            <person name="Jiang X."/>
            <person name="Wang W."/>
            <person name="Chen Q."/>
            <person name="Zhang S."/>
            <person name="Li H."/>
            <person name="Wu J."/>
            <person name="Wang P."/>
            <person name="Li P."/>
            <person name="Shi C."/>
            <person name="Zheng F."/>
            <person name="Jian J."/>
            <person name="Huang B."/>
            <person name="Shan D."/>
            <person name="Shi M."/>
            <person name="Fang C."/>
            <person name="Yue Y."/>
            <person name="Li F."/>
            <person name="Li D."/>
            <person name="Wei S."/>
            <person name="Han B."/>
            <person name="Jiang C."/>
            <person name="Yin Y."/>
            <person name="Xia T."/>
            <person name="Zhang Z."/>
            <person name="Bennetzen J.L."/>
            <person name="Zhao S."/>
            <person name="Wan X."/>
        </authorList>
    </citation>
    <scope>NUCLEOTIDE SEQUENCE [LARGE SCALE GENOMIC DNA]</scope>
    <source>
        <strain evidence="12">cv. Shuchazao</strain>
        <tissue evidence="11">Leaf</tissue>
    </source>
</reference>
<comment type="subcellular location">
    <subcellularLocation>
        <location evidence="1">Vacuole membrane</location>
        <topology evidence="1">Multi-pass membrane protein</topology>
    </subcellularLocation>
</comment>
<sequence>MVALALSSSLHASNSSIYGSIKLNPCCPTPSLLTATKISQNTTRKNSSRSRRLTVFAVTEGSSKEKEEESIPSWARPDSDEPPPWARDEASQSASQQSFQIPFFVYLLASAITAIAAIGSVFEYLNQKPVFGVLSSDSVFYAPLLGFFAFTGIPTSAFLWFKSVQAANKEAEEQDRRDGTYSMAFSTLAWDVKMVHTHFMNPESMILYSFNCLWSEPQVLTWMADLTLDARAEHKLEAEDKKEARLKRLQRAQWLRAAILGANDGLLSTTSLMLGVGAAKEDQRSMILSGLAGAVAGACSMAVGEFVSVSTQRDIEKETLCHSSKTEQHGEENGGEIKLHITTSPNGTTVIDTNPGRTSTCKKMACDVEQSLEQLSPTVSQAMTLGRKSPIVVASAKSPVLKVIAQDAKEELEQGEERDYDKKALPNPYGAAVASALSFLSGSVVPLIPALLVAQNIARVVAIVVVTSIALAVFGGVGAWLGGSSIRKSSARVLFGGLVTMGLTYGLLKPLYKERKSQDTD</sequence>
<dbReference type="PANTHER" id="PTHR36042:SF1">
    <property type="entry name" value="OS05G0490900 PROTEIN"/>
    <property type="match status" value="1"/>
</dbReference>
<keyword evidence="3" id="KW-0408">Iron</keyword>
<feature type="compositionally biased region" description="Polar residues" evidence="9">
    <location>
        <begin position="341"/>
        <end position="356"/>
    </location>
</feature>
<protein>
    <submittedName>
        <fullName evidence="11">Uncharacterized protein</fullName>
    </submittedName>
</protein>
<name>A0A4S4EMV0_CAMSN</name>
<organism evidence="11 12">
    <name type="scientific">Camellia sinensis var. sinensis</name>
    <name type="common">China tea</name>
    <dbReference type="NCBI Taxonomy" id="542762"/>
    <lineage>
        <taxon>Eukaryota</taxon>
        <taxon>Viridiplantae</taxon>
        <taxon>Streptophyta</taxon>
        <taxon>Embryophyta</taxon>
        <taxon>Tracheophyta</taxon>
        <taxon>Spermatophyta</taxon>
        <taxon>Magnoliopsida</taxon>
        <taxon>eudicotyledons</taxon>
        <taxon>Gunneridae</taxon>
        <taxon>Pentapetalae</taxon>
        <taxon>asterids</taxon>
        <taxon>Ericales</taxon>
        <taxon>Theaceae</taxon>
        <taxon>Camellia</taxon>
    </lineage>
</organism>
<evidence type="ECO:0000313" key="12">
    <source>
        <dbReference type="Proteomes" id="UP000306102"/>
    </source>
</evidence>
<evidence type="ECO:0000256" key="6">
    <source>
        <dbReference type="ARBA" id="ARBA00022989"/>
    </source>
</evidence>
<evidence type="ECO:0000313" key="11">
    <source>
        <dbReference type="EMBL" id="THG17993.1"/>
    </source>
</evidence>
<evidence type="ECO:0000256" key="3">
    <source>
        <dbReference type="ARBA" id="ARBA00022496"/>
    </source>
</evidence>
<proteinExistence type="inferred from homology"/>
<keyword evidence="3" id="KW-0813">Transport</keyword>
<dbReference type="InterPro" id="IPR008217">
    <property type="entry name" value="Ccc1_fam"/>
</dbReference>
<gene>
    <name evidence="11" type="ORF">TEA_001388</name>
</gene>
<evidence type="ECO:0000256" key="7">
    <source>
        <dbReference type="ARBA" id="ARBA00023136"/>
    </source>
</evidence>
<dbReference type="STRING" id="542762.A0A4S4EMV0"/>
<keyword evidence="5 10" id="KW-0812">Transmembrane</keyword>
<dbReference type="AlphaFoldDB" id="A0A4S4EMV0"/>
<keyword evidence="7 10" id="KW-0472">Membrane</keyword>
<evidence type="ECO:0000256" key="8">
    <source>
        <dbReference type="ARBA" id="ARBA00044464"/>
    </source>
</evidence>
<keyword evidence="12" id="KW-1185">Reference proteome</keyword>
<keyword evidence="3" id="KW-0410">Iron transport</keyword>
<feature type="transmembrane region" description="Helical" evidence="10">
    <location>
        <begin position="489"/>
        <end position="508"/>
    </location>
</feature>
<evidence type="ECO:0000256" key="1">
    <source>
        <dbReference type="ARBA" id="ARBA00004128"/>
    </source>
</evidence>
<feature type="transmembrane region" description="Helical" evidence="10">
    <location>
        <begin position="429"/>
        <end position="453"/>
    </location>
</feature>
<dbReference type="GO" id="GO:0005384">
    <property type="term" value="F:manganese ion transmembrane transporter activity"/>
    <property type="evidence" value="ECO:0007669"/>
    <property type="project" value="InterPro"/>
</dbReference>
<evidence type="ECO:0000256" key="9">
    <source>
        <dbReference type="SAM" id="MobiDB-lite"/>
    </source>
</evidence>
<evidence type="ECO:0000256" key="5">
    <source>
        <dbReference type="ARBA" id="ARBA00022692"/>
    </source>
</evidence>
<dbReference type="GO" id="GO:0006826">
    <property type="term" value="P:iron ion transport"/>
    <property type="evidence" value="ECO:0007669"/>
    <property type="project" value="UniProtKB-KW"/>
</dbReference>
<feature type="transmembrane region" description="Helical" evidence="10">
    <location>
        <begin position="103"/>
        <end position="126"/>
    </location>
</feature>
<keyword evidence="4" id="KW-0926">Vacuole</keyword>
<comment type="similarity">
    <text evidence="2">Belongs to the CCC1 family.</text>
</comment>
<comment type="catalytic activity">
    <reaction evidence="8">
        <text>Fe(2+)(in) = Fe(2+)(out)</text>
        <dbReference type="Rhea" id="RHEA:28486"/>
        <dbReference type="ChEBI" id="CHEBI:29033"/>
    </reaction>
    <physiologicalReaction direction="left-to-right" evidence="8">
        <dbReference type="Rhea" id="RHEA:28487"/>
    </physiologicalReaction>
</comment>
<feature type="compositionally biased region" description="Basic and acidic residues" evidence="9">
    <location>
        <begin position="324"/>
        <end position="339"/>
    </location>
</feature>
<keyword evidence="6 10" id="KW-1133">Transmembrane helix</keyword>